<dbReference type="EMBL" id="QUQO01000002">
    <property type="protein sequence ID" value="RFB01527.1"/>
    <property type="molecule type" value="Genomic_DNA"/>
</dbReference>
<dbReference type="InParanoid" id="A0A371R7V6"/>
<accession>A0A371R7V6</accession>
<comment type="caution">
    <text evidence="2">The sequence shown here is derived from an EMBL/GenBank/DDBJ whole genome shotgun (WGS) entry which is preliminary data.</text>
</comment>
<dbReference type="Proteomes" id="UP000264589">
    <property type="component" value="Unassembled WGS sequence"/>
</dbReference>
<dbReference type="PANTHER" id="PTHR46825">
    <property type="entry name" value="D-ALANYL-D-ALANINE-CARBOXYPEPTIDASE/ENDOPEPTIDASE AMPH"/>
    <property type="match status" value="1"/>
</dbReference>
<dbReference type="InterPro" id="IPR050491">
    <property type="entry name" value="AmpC-like"/>
</dbReference>
<dbReference type="Gene3D" id="3.40.710.10">
    <property type="entry name" value="DD-peptidase/beta-lactamase superfamily"/>
    <property type="match status" value="1"/>
</dbReference>
<organism evidence="2 3">
    <name type="scientific">Parvularcula marina</name>
    <dbReference type="NCBI Taxonomy" id="2292771"/>
    <lineage>
        <taxon>Bacteria</taxon>
        <taxon>Pseudomonadati</taxon>
        <taxon>Pseudomonadota</taxon>
        <taxon>Alphaproteobacteria</taxon>
        <taxon>Parvularculales</taxon>
        <taxon>Parvularculaceae</taxon>
        <taxon>Parvularcula</taxon>
    </lineage>
</organism>
<proteinExistence type="predicted"/>
<dbReference type="Pfam" id="PF00144">
    <property type="entry name" value="Beta-lactamase"/>
    <property type="match status" value="1"/>
</dbReference>
<evidence type="ECO:0000259" key="1">
    <source>
        <dbReference type="Pfam" id="PF00144"/>
    </source>
</evidence>
<keyword evidence="2" id="KW-0378">Hydrolase</keyword>
<dbReference type="PANTHER" id="PTHR46825:SF9">
    <property type="entry name" value="BETA-LACTAMASE-RELATED DOMAIN-CONTAINING PROTEIN"/>
    <property type="match status" value="1"/>
</dbReference>
<evidence type="ECO:0000313" key="2">
    <source>
        <dbReference type="EMBL" id="RFB01527.1"/>
    </source>
</evidence>
<feature type="domain" description="Beta-lactamase-related" evidence="1">
    <location>
        <begin position="63"/>
        <end position="386"/>
    </location>
</feature>
<dbReference type="InterPro" id="IPR012338">
    <property type="entry name" value="Beta-lactam/transpept-like"/>
</dbReference>
<dbReference type="SUPFAM" id="SSF56601">
    <property type="entry name" value="beta-lactamase/transpeptidase-like"/>
    <property type="match status" value="1"/>
</dbReference>
<evidence type="ECO:0000313" key="3">
    <source>
        <dbReference type="Proteomes" id="UP000264589"/>
    </source>
</evidence>
<protein>
    <submittedName>
        <fullName evidence="2">Class A beta-lactamase-related serine hydrolase</fullName>
    </submittedName>
</protein>
<name>A0A371R7V6_9PROT</name>
<gene>
    <name evidence="2" type="ORF">DX908_14685</name>
</gene>
<keyword evidence="3" id="KW-1185">Reference proteome</keyword>
<reference evidence="2 3" key="1">
    <citation type="submission" date="2018-08" db="EMBL/GenBank/DDBJ databases">
        <title>Parvularcula sp. SM1705, isolated from surface water of the South Sea China.</title>
        <authorList>
            <person name="Sun L."/>
        </authorList>
    </citation>
    <scope>NUCLEOTIDE SEQUENCE [LARGE SCALE GENOMIC DNA]</scope>
    <source>
        <strain evidence="2 3">SM1705</strain>
    </source>
</reference>
<dbReference type="GO" id="GO:0016787">
    <property type="term" value="F:hydrolase activity"/>
    <property type="evidence" value="ECO:0007669"/>
    <property type="project" value="UniProtKB-KW"/>
</dbReference>
<sequence length="408" mass="43111">MPSRGEYALAGALSNPSFQPDAILASGSKPLRETRPMPRITAALAALFFLLPLPARAQDSTLADLLSDAREEAGLIGMGAAVMVEGEIVALAVDGERIKGKGGMLSRDDAWHLGSITKSMTGTLIATMVEDGTLSFETTIGDIYGDAADESWRGVTLSQLLTHTSGAPGNFSLIDMLSDNPETRTGISRQRQAKVEKMISAPLPGKSGEFLYSNVGFTIAGAMAEKAADGTPWEELLSERVFTPLGIEISFGPPTGEAAPWGHAKGIFGKSPRNPAARADNPAFIGPAGTAALPLADLLRYGQAHLSQDPALLSRASYDLLHTPPSRNEETGFGYAYGWVSDPSGGGYGAGPIIWHNGSNTYWYALLILVPDERAVIALVTNDGDLENAEPAFQKLAARIAQDFDLTP</sequence>
<dbReference type="AlphaFoldDB" id="A0A371R7V6"/>
<dbReference type="InterPro" id="IPR001466">
    <property type="entry name" value="Beta-lactam-related"/>
</dbReference>